<evidence type="ECO:0000259" key="6">
    <source>
        <dbReference type="Pfam" id="PF02441"/>
    </source>
</evidence>
<dbReference type="EC" id="2.5.1.129" evidence="5"/>
<evidence type="ECO:0000256" key="5">
    <source>
        <dbReference type="HAMAP-Rule" id="MF_01984"/>
    </source>
</evidence>
<sequence>MKRERRVVVGISGASGAVLALEALRMLEEMRIERYVTVTPGAELTIGHELGAAAREEIRSLATRDLAPSDLLAPIASGSFEIDAMIVVPCSMRSLAAIAYGTGEGLLARAADVTLKERRPLVLVTREAPLHEGHLEAMLKVTRMGARVTPPVPPYYAGLEDLDDMNRQIAARALATAGLDSGTHLRRWTGSNVISRR</sequence>
<evidence type="ECO:0000256" key="3">
    <source>
        <dbReference type="ARBA" id="ARBA00022643"/>
    </source>
</evidence>
<protein>
    <recommendedName>
        <fullName evidence="5">Flavin prenyltransferase UbiX</fullName>
        <ecNumber evidence="5">2.5.1.129</ecNumber>
    </recommendedName>
</protein>
<dbReference type="HAMAP" id="MF_01984">
    <property type="entry name" value="ubiX_pad"/>
    <property type="match status" value="1"/>
</dbReference>
<comment type="similarity">
    <text evidence="5">Belongs to the UbiX/PAD1 family.</text>
</comment>
<evidence type="ECO:0000256" key="1">
    <source>
        <dbReference type="ARBA" id="ARBA00022602"/>
    </source>
</evidence>
<feature type="binding site" evidence="5">
    <location>
        <position position="126"/>
    </location>
    <ligand>
        <name>FMN</name>
        <dbReference type="ChEBI" id="CHEBI:58210"/>
    </ligand>
</feature>
<dbReference type="InterPro" id="IPR003382">
    <property type="entry name" value="Flavoprotein"/>
</dbReference>
<dbReference type="InterPro" id="IPR036551">
    <property type="entry name" value="Flavin_trans-like"/>
</dbReference>
<feature type="binding site" evidence="5">
    <location>
        <position position="156"/>
    </location>
    <ligand>
        <name>dimethylallyl phosphate</name>
        <dbReference type="ChEBI" id="CHEBI:88052"/>
    </ligand>
</feature>
<dbReference type="NCBIfam" id="NF004685">
    <property type="entry name" value="PRK06029.1"/>
    <property type="match status" value="1"/>
</dbReference>
<dbReference type="GO" id="GO:0106141">
    <property type="term" value="F:flavin prenyltransferase activity"/>
    <property type="evidence" value="ECO:0007669"/>
    <property type="project" value="UniProtKB-EC"/>
</dbReference>
<dbReference type="Pfam" id="PF02441">
    <property type="entry name" value="Flavoprotein"/>
    <property type="match status" value="1"/>
</dbReference>
<feature type="binding site" evidence="5">
    <location>
        <begin position="91"/>
        <end position="94"/>
    </location>
    <ligand>
        <name>FMN</name>
        <dbReference type="ChEBI" id="CHEBI:58210"/>
    </ligand>
</feature>
<evidence type="ECO:0000256" key="4">
    <source>
        <dbReference type="ARBA" id="ARBA00022679"/>
    </source>
</evidence>
<keyword evidence="4 5" id="KW-0808">Transferase</keyword>
<dbReference type="Gene3D" id="3.40.50.1950">
    <property type="entry name" value="Flavin prenyltransferase-like"/>
    <property type="match status" value="1"/>
</dbReference>
<keyword evidence="2 5" id="KW-0285">Flavoprotein</keyword>
<evidence type="ECO:0000313" key="7">
    <source>
        <dbReference type="EMBL" id="MBN9672721.1"/>
    </source>
</evidence>
<keyword evidence="3 5" id="KW-0288">FMN</keyword>
<dbReference type="SUPFAM" id="SSF52507">
    <property type="entry name" value="Homo-oligomeric flavin-containing Cys decarboxylases, HFCD"/>
    <property type="match status" value="1"/>
</dbReference>
<feature type="domain" description="Flavoprotein" evidence="6">
    <location>
        <begin position="6"/>
        <end position="168"/>
    </location>
</feature>
<organism evidence="7 8">
    <name type="scientific">Roseibium aggregatum</name>
    <dbReference type="NCBI Taxonomy" id="187304"/>
    <lineage>
        <taxon>Bacteria</taxon>
        <taxon>Pseudomonadati</taxon>
        <taxon>Pseudomonadota</taxon>
        <taxon>Alphaproteobacteria</taxon>
        <taxon>Hyphomicrobiales</taxon>
        <taxon>Stappiaceae</taxon>
        <taxon>Roseibium</taxon>
    </lineage>
</organism>
<proteinExistence type="inferred from homology"/>
<dbReference type="EMBL" id="JAEKJZ010000005">
    <property type="protein sequence ID" value="MBN9672721.1"/>
    <property type="molecule type" value="Genomic_DNA"/>
</dbReference>
<gene>
    <name evidence="5" type="primary">ubiX</name>
    <name evidence="7" type="ORF">JF539_20365</name>
</gene>
<comment type="caution">
    <text evidence="5">Lacks conserved residue(s) required for the propagation of feature annotation.</text>
</comment>
<reference evidence="7" key="1">
    <citation type="submission" date="2020-12" db="EMBL/GenBank/DDBJ databases">
        <title>Oil enriched cultivation method for isolating marine PHA-producing bacteria.</title>
        <authorList>
            <person name="Zheng W."/>
            <person name="Yu S."/>
            <person name="Huang Y."/>
        </authorList>
    </citation>
    <scope>NUCLEOTIDE SEQUENCE</scope>
    <source>
        <strain evidence="7">SY-2-12</strain>
    </source>
</reference>
<feature type="binding site" evidence="5">
    <location>
        <position position="172"/>
    </location>
    <ligand>
        <name>dimethylallyl phosphate</name>
        <dbReference type="ChEBI" id="CHEBI:88052"/>
    </ligand>
</feature>
<feature type="binding site" evidence="5">
    <location>
        <position position="39"/>
    </location>
    <ligand>
        <name>FMN</name>
        <dbReference type="ChEBI" id="CHEBI:58210"/>
    </ligand>
</feature>
<feature type="binding site" evidence="5">
    <location>
        <begin position="13"/>
        <end position="15"/>
    </location>
    <ligand>
        <name>FMN</name>
        <dbReference type="ChEBI" id="CHEBI:58210"/>
    </ligand>
</feature>
<comment type="function">
    <text evidence="5">Flavin prenyltransferase that catalyzes the synthesis of the prenylated FMN cofactor (prenyl-FMN) for 4-hydroxy-3-polyprenylbenzoic acid decarboxylase UbiD. The prenyltransferase is metal-independent and links a dimethylallyl moiety from dimethylallyl monophosphate (DMAP) to the flavin N5 and C6 atoms of FMN.</text>
</comment>
<comment type="catalytic activity">
    <reaction evidence="5">
        <text>dimethylallyl phosphate + FMNH2 = prenylated FMNH2 + phosphate</text>
        <dbReference type="Rhea" id="RHEA:37743"/>
        <dbReference type="ChEBI" id="CHEBI:43474"/>
        <dbReference type="ChEBI" id="CHEBI:57618"/>
        <dbReference type="ChEBI" id="CHEBI:87467"/>
        <dbReference type="ChEBI" id="CHEBI:88052"/>
        <dbReference type="EC" id="2.5.1.129"/>
    </reaction>
</comment>
<evidence type="ECO:0000256" key="2">
    <source>
        <dbReference type="ARBA" id="ARBA00022630"/>
    </source>
</evidence>
<dbReference type="Proteomes" id="UP000664096">
    <property type="component" value="Unassembled WGS sequence"/>
</dbReference>
<dbReference type="AlphaFoldDB" id="A0A939EGD2"/>
<dbReference type="InterPro" id="IPR004507">
    <property type="entry name" value="UbiX-like"/>
</dbReference>
<name>A0A939EGD2_9HYPH</name>
<keyword evidence="1 5" id="KW-0637">Prenyltransferase</keyword>
<comment type="caution">
    <text evidence="7">The sequence shown here is derived from an EMBL/GenBank/DDBJ whole genome shotgun (WGS) entry which is preliminary data.</text>
</comment>
<evidence type="ECO:0000313" key="8">
    <source>
        <dbReference type="Proteomes" id="UP000664096"/>
    </source>
</evidence>
<dbReference type="NCBIfam" id="TIGR00421">
    <property type="entry name" value="ubiX_pad"/>
    <property type="match status" value="1"/>
</dbReference>
<accession>A0A939EGD2</accession>